<dbReference type="InterPro" id="IPR052032">
    <property type="entry name" value="ATP-dep_AA_Ligase"/>
</dbReference>
<dbReference type="Gene3D" id="3.30.470.20">
    <property type="entry name" value="ATP-grasp fold, B domain"/>
    <property type="match status" value="1"/>
</dbReference>
<sequence>MKQAHVLVVGGLDHTLDKLDQLGIRYSMMQTLARVNERQYRAATRYAVMDYEDMEEVLLLARAWHARDPFDAVVSFTEYGLHPASQCAIDLGIPGDNLEAVLHTRDKIDMRELLGRHGLSPVRYQVCQTVDDAKRFFRSLEGEGMVLKPFAGGLSEGVFFVDAEEDLEARWNGSREVMDGPILAEEFLHGPEFSVESLSINGQHLIAMITEKETTALPRFIELGHQVPARLDEAQQAAVKELVSRFLDIIGQKTGPAHTEIRLTPSGPRIIESQTRVGGDQIWEMCEMVSGVNLTGETVAVLTDIPRPERKPVAKAAAIRFFSYENARILDVRGIERAQGAPGVIRLECQLQAGQRYETLKSSNSRQGYVLCVGDTIEQAVANAEAARNAVQVAWEPLTAESGGLG</sequence>
<dbReference type="InterPro" id="IPR040570">
    <property type="entry name" value="LAL_C2"/>
</dbReference>
<keyword evidence="7" id="KW-1185">Reference proteome</keyword>
<dbReference type="Pfam" id="PF13535">
    <property type="entry name" value="ATP-grasp_4"/>
    <property type="match status" value="1"/>
</dbReference>
<keyword evidence="1" id="KW-0436">Ligase</keyword>
<dbReference type="PANTHER" id="PTHR43585:SF2">
    <property type="entry name" value="ATP-GRASP ENZYME FSQD"/>
    <property type="match status" value="1"/>
</dbReference>
<keyword evidence="2 4" id="KW-0547">Nucleotide-binding</keyword>
<dbReference type="InterPro" id="IPR011761">
    <property type="entry name" value="ATP-grasp"/>
</dbReference>
<evidence type="ECO:0000256" key="3">
    <source>
        <dbReference type="ARBA" id="ARBA00022840"/>
    </source>
</evidence>
<dbReference type="InterPro" id="IPR013815">
    <property type="entry name" value="ATP_grasp_subdomain_1"/>
</dbReference>
<dbReference type="Gene3D" id="3.40.50.20">
    <property type="match status" value="1"/>
</dbReference>
<dbReference type="Gene3D" id="3.30.1490.20">
    <property type="entry name" value="ATP-grasp fold, A domain"/>
    <property type="match status" value="1"/>
</dbReference>
<evidence type="ECO:0000256" key="2">
    <source>
        <dbReference type="ARBA" id="ARBA00022741"/>
    </source>
</evidence>
<dbReference type="RefSeq" id="WP_231464113.1">
    <property type="nucleotide sequence ID" value="NZ_JAJOHW010000120.1"/>
</dbReference>
<dbReference type="SUPFAM" id="SSF56059">
    <property type="entry name" value="Glutathione synthetase ATP-binding domain-like"/>
    <property type="match status" value="1"/>
</dbReference>
<dbReference type="PANTHER" id="PTHR43585">
    <property type="entry name" value="FUMIPYRROLE BIOSYNTHESIS PROTEIN C"/>
    <property type="match status" value="1"/>
</dbReference>
<feature type="domain" description="ATP-grasp" evidence="5">
    <location>
        <begin position="111"/>
        <end position="303"/>
    </location>
</feature>
<evidence type="ECO:0000256" key="4">
    <source>
        <dbReference type="PROSITE-ProRule" id="PRU00409"/>
    </source>
</evidence>
<protein>
    <submittedName>
        <fullName evidence="6">ATP-grasp domain-containing protein</fullName>
    </submittedName>
</protein>
<gene>
    <name evidence="6" type="ORF">ACFO0R_08435</name>
</gene>
<keyword evidence="3 4" id="KW-0067">ATP-binding</keyword>
<comment type="caution">
    <text evidence="6">The sequence shown here is derived from an EMBL/GenBank/DDBJ whole genome shotgun (WGS) entry which is preliminary data.</text>
</comment>
<reference evidence="7" key="1">
    <citation type="journal article" date="2019" name="Int. J. Syst. Evol. Microbiol.">
        <title>The Global Catalogue of Microorganisms (GCM) 10K type strain sequencing project: providing services to taxonomists for standard genome sequencing and annotation.</title>
        <authorList>
            <consortium name="The Broad Institute Genomics Platform"/>
            <consortium name="The Broad Institute Genome Sequencing Center for Infectious Disease"/>
            <person name="Wu L."/>
            <person name="Ma J."/>
        </authorList>
    </citation>
    <scope>NUCLEOTIDE SEQUENCE [LARGE SCALE GENOMIC DNA]</scope>
    <source>
        <strain evidence="7">CGMCC 4.7608</strain>
    </source>
</reference>
<dbReference type="EMBL" id="JBHSEK010000004">
    <property type="protein sequence ID" value="MFC4489648.1"/>
    <property type="molecule type" value="Genomic_DNA"/>
</dbReference>
<accession>A0ABV8ZTZ1</accession>
<evidence type="ECO:0000256" key="1">
    <source>
        <dbReference type="ARBA" id="ARBA00022598"/>
    </source>
</evidence>
<dbReference type="Pfam" id="PF18603">
    <property type="entry name" value="LAL_C2"/>
    <property type="match status" value="1"/>
</dbReference>
<proteinExistence type="predicted"/>
<dbReference type="PROSITE" id="PS50975">
    <property type="entry name" value="ATP_GRASP"/>
    <property type="match status" value="1"/>
</dbReference>
<dbReference type="Proteomes" id="UP001595999">
    <property type="component" value="Unassembled WGS sequence"/>
</dbReference>
<organism evidence="6 7">
    <name type="scientific">Chromobacterium aquaticum</name>
    <dbReference type="NCBI Taxonomy" id="467180"/>
    <lineage>
        <taxon>Bacteria</taxon>
        <taxon>Pseudomonadati</taxon>
        <taxon>Pseudomonadota</taxon>
        <taxon>Betaproteobacteria</taxon>
        <taxon>Neisseriales</taxon>
        <taxon>Chromobacteriaceae</taxon>
        <taxon>Chromobacterium</taxon>
    </lineage>
</organism>
<evidence type="ECO:0000313" key="6">
    <source>
        <dbReference type="EMBL" id="MFC4489648.1"/>
    </source>
</evidence>
<evidence type="ECO:0000259" key="5">
    <source>
        <dbReference type="PROSITE" id="PS50975"/>
    </source>
</evidence>
<name>A0ABV8ZTZ1_9NEIS</name>
<dbReference type="SMART" id="SM01209">
    <property type="entry name" value="GARS_A"/>
    <property type="match status" value="1"/>
</dbReference>
<evidence type="ECO:0000313" key="7">
    <source>
        <dbReference type="Proteomes" id="UP001595999"/>
    </source>
</evidence>